<dbReference type="Proteomes" id="UP000011632">
    <property type="component" value="Unassembled WGS sequence"/>
</dbReference>
<gene>
    <name evidence="1" type="ORF">C489_05808</name>
</gene>
<proteinExistence type="predicted"/>
<dbReference type="AlphaFoldDB" id="L9Y554"/>
<evidence type="ECO:0000313" key="2">
    <source>
        <dbReference type="Proteomes" id="UP000011632"/>
    </source>
</evidence>
<dbReference type="PATRIC" id="fig|1227496.3.peg.1170"/>
<comment type="caution">
    <text evidence="1">The sequence shown here is derived from an EMBL/GenBank/DDBJ whole genome shotgun (WGS) entry which is preliminary data.</text>
</comment>
<sequence>MAITTDDTTTIELATIGADVPDGTTIDVRPTRGGLEVDRRDETFIIEGEGSRCVLTGVIGRDEMPDRVPDWLEAALRDEYGIKEVVLGR</sequence>
<name>L9Y554_9EURY</name>
<accession>L9Y554</accession>
<dbReference type="EMBL" id="AOID01000019">
    <property type="protein sequence ID" value="ELY68857.1"/>
    <property type="molecule type" value="Genomic_DNA"/>
</dbReference>
<organism evidence="1 2">
    <name type="scientific">Natrinema versiforme JCM 10478</name>
    <dbReference type="NCBI Taxonomy" id="1227496"/>
    <lineage>
        <taxon>Archaea</taxon>
        <taxon>Methanobacteriati</taxon>
        <taxon>Methanobacteriota</taxon>
        <taxon>Stenosarchaea group</taxon>
        <taxon>Halobacteria</taxon>
        <taxon>Halobacteriales</taxon>
        <taxon>Natrialbaceae</taxon>
        <taxon>Natrinema</taxon>
    </lineage>
</organism>
<protein>
    <submittedName>
        <fullName evidence="1">Uncharacterized protein</fullName>
    </submittedName>
</protein>
<keyword evidence="2" id="KW-1185">Reference proteome</keyword>
<reference evidence="1 2" key="1">
    <citation type="journal article" date="2014" name="PLoS Genet.">
        <title>Phylogenetically driven sequencing of extremely halophilic archaea reveals strategies for static and dynamic osmo-response.</title>
        <authorList>
            <person name="Becker E.A."/>
            <person name="Seitzer P.M."/>
            <person name="Tritt A."/>
            <person name="Larsen D."/>
            <person name="Krusor M."/>
            <person name="Yao A.I."/>
            <person name="Wu D."/>
            <person name="Madern D."/>
            <person name="Eisen J.A."/>
            <person name="Darling A.E."/>
            <person name="Facciotti M.T."/>
        </authorList>
    </citation>
    <scope>NUCLEOTIDE SEQUENCE [LARGE SCALE GENOMIC DNA]</scope>
    <source>
        <strain evidence="1 2">JCM 10478</strain>
    </source>
</reference>
<evidence type="ECO:0000313" key="1">
    <source>
        <dbReference type="EMBL" id="ELY68857.1"/>
    </source>
</evidence>
<dbReference type="RefSeq" id="WP_006430219.1">
    <property type="nucleotide sequence ID" value="NZ_AOID01000019.1"/>
</dbReference>